<dbReference type="AlphaFoldDB" id="A0A1M5AW39"/>
<dbReference type="Proteomes" id="UP000184236">
    <property type="component" value="Unassembled WGS sequence"/>
</dbReference>
<dbReference type="RefSeq" id="WP_072885867.1">
    <property type="nucleotide sequence ID" value="NZ_FQVO01000015.1"/>
</dbReference>
<name>A0A1M5AW39_9FLAO</name>
<dbReference type="STRING" id="1302685.SAMN05444408_11546"/>
<protein>
    <submittedName>
        <fullName evidence="1">Uncharacterized protein</fullName>
    </submittedName>
</protein>
<sequence length="101" mass="12097">MDQIFFKTGFIFTTNAVNEAMKEFPQFAEFCINSLERHRSQDWGDLNDEDKEINNYALINKERVLSRYDLPANNQFPNHVKIYIITEWHQSETIILFPCEY</sequence>
<dbReference type="EMBL" id="FQVO01000015">
    <property type="protein sequence ID" value="SHF34142.1"/>
    <property type="molecule type" value="Genomic_DNA"/>
</dbReference>
<evidence type="ECO:0000313" key="1">
    <source>
        <dbReference type="EMBL" id="SHF34142.1"/>
    </source>
</evidence>
<organism evidence="1 2">
    <name type="scientific">Chryseobacterium takakiae</name>
    <dbReference type="NCBI Taxonomy" id="1302685"/>
    <lineage>
        <taxon>Bacteria</taxon>
        <taxon>Pseudomonadati</taxon>
        <taxon>Bacteroidota</taxon>
        <taxon>Flavobacteriia</taxon>
        <taxon>Flavobacteriales</taxon>
        <taxon>Weeksellaceae</taxon>
        <taxon>Chryseobacterium group</taxon>
        <taxon>Chryseobacterium</taxon>
    </lineage>
</organism>
<reference evidence="2" key="1">
    <citation type="submission" date="2016-11" db="EMBL/GenBank/DDBJ databases">
        <authorList>
            <person name="Varghese N."/>
            <person name="Submissions S."/>
        </authorList>
    </citation>
    <scope>NUCLEOTIDE SEQUENCE [LARGE SCALE GENOMIC DNA]</scope>
    <source>
        <strain evidence="2">DSM 26898</strain>
    </source>
</reference>
<keyword evidence="2" id="KW-1185">Reference proteome</keyword>
<accession>A0A1M5AW39</accession>
<proteinExistence type="predicted"/>
<evidence type="ECO:0000313" key="2">
    <source>
        <dbReference type="Proteomes" id="UP000184236"/>
    </source>
</evidence>
<dbReference type="OrthoDB" id="106411at2"/>
<gene>
    <name evidence="1" type="ORF">SAMN05444408_11546</name>
</gene>